<evidence type="ECO:0000313" key="2">
    <source>
        <dbReference type="EMBL" id="GBN32560.1"/>
    </source>
</evidence>
<reference evidence="2 3" key="1">
    <citation type="journal article" date="2019" name="Sci. Rep.">
        <title>Orb-weaving spider Araneus ventricosus genome elucidates the spidroin gene catalogue.</title>
        <authorList>
            <person name="Kono N."/>
            <person name="Nakamura H."/>
            <person name="Ohtoshi R."/>
            <person name="Moran D.A.P."/>
            <person name="Shinohara A."/>
            <person name="Yoshida Y."/>
            <person name="Fujiwara M."/>
            <person name="Mori M."/>
            <person name="Tomita M."/>
            <person name="Arakawa K."/>
        </authorList>
    </citation>
    <scope>NUCLEOTIDE SEQUENCE [LARGE SCALE GENOMIC DNA]</scope>
</reference>
<name>A0A4Y2N1V3_ARAVE</name>
<proteinExistence type="predicted"/>
<sequence length="151" mass="17116">MQGYVNIQNCRIWPKENPFRHQPVLLDSEKVNEWCESTASFIIQPFSFEESCTMNSTVCLNCNPPNGCYIGLPMALEPEHFGPKSYTLPPETDLEDFEPQPGPSTSTNDDGEYPAELVHRQPHLVTQPELKDLVRDLELPKSKSQLLGSRL</sequence>
<protein>
    <submittedName>
        <fullName evidence="2">Uncharacterized protein</fullName>
    </submittedName>
</protein>
<dbReference type="Proteomes" id="UP000499080">
    <property type="component" value="Unassembled WGS sequence"/>
</dbReference>
<evidence type="ECO:0000256" key="1">
    <source>
        <dbReference type="SAM" id="MobiDB-lite"/>
    </source>
</evidence>
<dbReference type="OrthoDB" id="7490920at2759"/>
<gene>
    <name evidence="2" type="ORF">AVEN_256006_1</name>
</gene>
<feature type="region of interest" description="Disordered" evidence="1">
    <location>
        <begin position="80"/>
        <end position="125"/>
    </location>
</feature>
<organism evidence="2 3">
    <name type="scientific">Araneus ventricosus</name>
    <name type="common">Orbweaver spider</name>
    <name type="synonym">Epeira ventricosa</name>
    <dbReference type="NCBI Taxonomy" id="182803"/>
    <lineage>
        <taxon>Eukaryota</taxon>
        <taxon>Metazoa</taxon>
        <taxon>Ecdysozoa</taxon>
        <taxon>Arthropoda</taxon>
        <taxon>Chelicerata</taxon>
        <taxon>Arachnida</taxon>
        <taxon>Araneae</taxon>
        <taxon>Araneomorphae</taxon>
        <taxon>Entelegynae</taxon>
        <taxon>Araneoidea</taxon>
        <taxon>Araneidae</taxon>
        <taxon>Araneus</taxon>
    </lineage>
</organism>
<dbReference type="EMBL" id="BGPR01008255">
    <property type="protein sequence ID" value="GBN32560.1"/>
    <property type="molecule type" value="Genomic_DNA"/>
</dbReference>
<keyword evidence="3" id="KW-1185">Reference proteome</keyword>
<evidence type="ECO:0000313" key="3">
    <source>
        <dbReference type="Proteomes" id="UP000499080"/>
    </source>
</evidence>
<accession>A0A4Y2N1V3</accession>
<comment type="caution">
    <text evidence="2">The sequence shown here is derived from an EMBL/GenBank/DDBJ whole genome shotgun (WGS) entry which is preliminary data.</text>
</comment>
<dbReference type="AlphaFoldDB" id="A0A4Y2N1V3"/>